<gene>
    <name evidence="8" type="ORF">FPZ12_008500</name>
</gene>
<organism evidence="8 9">
    <name type="scientific">Amycolatopsis acidicola</name>
    <dbReference type="NCBI Taxonomy" id="2596893"/>
    <lineage>
        <taxon>Bacteria</taxon>
        <taxon>Bacillati</taxon>
        <taxon>Actinomycetota</taxon>
        <taxon>Actinomycetes</taxon>
        <taxon>Pseudonocardiales</taxon>
        <taxon>Pseudonocardiaceae</taxon>
        <taxon>Amycolatopsis</taxon>
    </lineage>
</organism>
<dbReference type="Proteomes" id="UP000319769">
    <property type="component" value="Unassembled WGS sequence"/>
</dbReference>
<dbReference type="Gene3D" id="3.30.70.20">
    <property type="match status" value="1"/>
</dbReference>
<dbReference type="RefSeq" id="WP_144754406.1">
    <property type="nucleotide sequence ID" value="NZ_VMNW02000008.1"/>
</dbReference>
<reference evidence="8" key="1">
    <citation type="submission" date="2019-09" db="EMBL/GenBank/DDBJ databases">
        <authorList>
            <person name="Teo W.F.A."/>
            <person name="Duangmal K."/>
        </authorList>
    </citation>
    <scope>NUCLEOTIDE SEQUENCE [LARGE SCALE GENOMIC DNA]</scope>
    <source>
        <strain evidence="8">K81G1</strain>
    </source>
</reference>
<proteinExistence type="predicted"/>
<dbReference type="OrthoDB" id="14703at2"/>
<keyword evidence="4" id="KW-0249">Electron transport</keyword>
<dbReference type="GO" id="GO:0051538">
    <property type="term" value="F:3 iron, 4 sulfur cluster binding"/>
    <property type="evidence" value="ECO:0007669"/>
    <property type="project" value="UniProtKB-KW"/>
</dbReference>
<dbReference type="InterPro" id="IPR051269">
    <property type="entry name" value="Fe-S_cluster_ET"/>
</dbReference>
<evidence type="ECO:0000256" key="6">
    <source>
        <dbReference type="ARBA" id="ARBA00023014"/>
    </source>
</evidence>
<keyword evidence="7" id="KW-0003">3Fe-4S</keyword>
<evidence type="ECO:0000256" key="7">
    <source>
        <dbReference type="ARBA" id="ARBA00023291"/>
    </source>
</evidence>
<dbReference type="GO" id="GO:0046872">
    <property type="term" value="F:metal ion binding"/>
    <property type="evidence" value="ECO:0007669"/>
    <property type="project" value="UniProtKB-KW"/>
</dbReference>
<protein>
    <submittedName>
        <fullName evidence="8">Ferredoxin</fullName>
    </submittedName>
</protein>
<keyword evidence="2" id="KW-0813">Transport</keyword>
<dbReference type="AlphaFoldDB" id="A0A5N0VDA1"/>
<evidence type="ECO:0000256" key="4">
    <source>
        <dbReference type="ARBA" id="ARBA00022982"/>
    </source>
</evidence>
<comment type="cofactor">
    <cofactor evidence="1">
        <name>[3Fe-4S] cluster</name>
        <dbReference type="ChEBI" id="CHEBI:21137"/>
    </cofactor>
</comment>
<dbReference type="EMBL" id="VMNW02000008">
    <property type="protein sequence ID" value="KAA9164045.1"/>
    <property type="molecule type" value="Genomic_DNA"/>
</dbReference>
<evidence type="ECO:0000256" key="3">
    <source>
        <dbReference type="ARBA" id="ARBA00022723"/>
    </source>
</evidence>
<keyword evidence="6" id="KW-0411">Iron-sulfur</keyword>
<evidence type="ECO:0000313" key="9">
    <source>
        <dbReference type="Proteomes" id="UP000319769"/>
    </source>
</evidence>
<name>A0A5N0VDA1_9PSEU</name>
<evidence type="ECO:0000256" key="2">
    <source>
        <dbReference type="ARBA" id="ARBA00022448"/>
    </source>
</evidence>
<dbReference type="Pfam" id="PF13459">
    <property type="entry name" value="Fer4_15"/>
    <property type="match status" value="1"/>
</dbReference>
<keyword evidence="5" id="KW-0408">Iron</keyword>
<dbReference type="SUPFAM" id="SSF54862">
    <property type="entry name" value="4Fe-4S ferredoxins"/>
    <property type="match status" value="1"/>
</dbReference>
<dbReference type="PANTHER" id="PTHR36923:SF3">
    <property type="entry name" value="FERREDOXIN"/>
    <property type="match status" value="1"/>
</dbReference>
<evidence type="ECO:0000256" key="1">
    <source>
        <dbReference type="ARBA" id="ARBA00001927"/>
    </source>
</evidence>
<evidence type="ECO:0000313" key="8">
    <source>
        <dbReference type="EMBL" id="KAA9164045.1"/>
    </source>
</evidence>
<sequence>MRATVDQERCVGHALCAARAPEVYELDDLGYNVTKSTEVPANLEEQARFGAQACPEIAIQLHD</sequence>
<dbReference type="PANTHER" id="PTHR36923">
    <property type="entry name" value="FERREDOXIN"/>
    <property type="match status" value="1"/>
</dbReference>
<evidence type="ECO:0000256" key="5">
    <source>
        <dbReference type="ARBA" id="ARBA00023004"/>
    </source>
</evidence>
<accession>A0A5N0VDA1</accession>
<comment type="caution">
    <text evidence="8">The sequence shown here is derived from an EMBL/GenBank/DDBJ whole genome shotgun (WGS) entry which is preliminary data.</text>
</comment>
<keyword evidence="3" id="KW-0479">Metal-binding</keyword>
<keyword evidence="9" id="KW-1185">Reference proteome</keyword>